<dbReference type="GO" id="GO:0031956">
    <property type="term" value="F:medium-chain fatty acid-CoA ligase activity"/>
    <property type="evidence" value="ECO:0007669"/>
    <property type="project" value="TreeGrafter"/>
</dbReference>
<feature type="transmembrane region" description="Helical" evidence="3">
    <location>
        <begin position="1156"/>
        <end position="1179"/>
    </location>
</feature>
<dbReference type="InterPro" id="IPR042099">
    <property type="entry name" value="ANL_N_sf"/>
</dbReference>
<dbReference type="PANTHER" id="PTHR43201">
    <property type="entry name" value="ACYL-COA SYNTHETASE"/>
    <property type="match status" value="1"/>
</dbReference>
<dbReference type="Pfam" id="PF00550">
    <property type="entry name" value="PP-binding"/>
    <property type="match status" value="1"/>
</dbReference>
<feature type="transmembrane region" description="Helical" evidence="3">
    <location>
        <begin position="1099"/>
        <end position="1122"/>
    </location>
</feature>
<dbReference type="Gene3D" id="1.10.1200.10">
    <property type="entry name" value="ACP-like"/>
    <property type="match status" value="1"/>
</dbReference>
<organism evidence="5 6">
    <name type="scientific">Elasticomyces elasticus</name>
    <dbReference type="NCBI Taxonomy" id="574655"/>
    <lineage>
        <taxon>Eukaryota</taxon>
        <taxon>Fungi</taxon>
        <taxon>Dikarya</taxon>
        <taxon>Ascomycota</taxon>
        <taxon>Pezizomycotina</taxon>
        <taxon>Dothideomycetes</taxon>
        <taxon>Dothideomycetidae</taxon>
        <taxon>Mycosphaerellales</taxon>
        <taxon>Teratosphaeriaceae</taxon>
        <taxon>Elasticomyces</taxon>
    </lineage>
</organism>
<evidence type="ECO:0000256" key="3">
    <source>
        <dbReference type="SAM" id="Phobius"/>
    </source>
</evidence>
<evidence type="ECO:0000256" key="2">
    <source>
        <dbReference type="ARBA" id="ARBA00022553"/>
    </source>
</evidence>
<evidence type="ECO:0000313" key="6">
    <source>
        <dbReference type="Proteomes" id="UP001310594"/>
    </source>
</evidence>
<dbReference type="GO" id="GO:0031177">
    <property type="term" value="F:phosphopantetheine binding"/>
    <property type="evidence" value="ECO:0007669"/>
    <property type="project" value="InterPro"/>
</dbReference>
<feature type="domain" description="Carrier" evidence="4">
    <location>
        <begin position="762"/>
        <end position="839"/>
    </location>
</feature>
<gene>
    <name evidence="5" type="ORF">LTR97_001339</name>
</gene>
<dbReference type="InterPro" id="IPR011004">
    <property type="entry name" value="Trimer_LpxA-like_sf"/>
</dbReference>
<keyword evidence="1" id="KW-0596">Phosphopantetheine</keyword>
<dbReference type="InterPro" id="IPR000873">
    <property type="entry name" value="AMP-dep_synth/lig_dom"/>
</dbReference>
<evidence type="ECO:0000313" key="5">
    <source>
        <dbReference type="EMBL" id="KAK5706351.1"/>
    </source>
</evidence>
<dbReference type="Pfam" id="PF00501">
    <property type="entry name" value="AMP-binding"/>
    <property type="match status" value="1"/>
</dbReference>
<dbReference type="GO" id="GO:0006631">
    <property type="term" value="P:fatty acid metabolic process"/>
    <property type="evidence" value="ECO:0007669"/>
    <property type="project" value="TreeGrafter"/>
</dbReference>
<proteinExistence type="predicted"/>
<evidence type="ECO:0000256" key="1">
    <source>
        <dbReference type="ARBA" id="ARBA00022450"/>
    </source>
</evidence>
<sequence length="1751" mass="190496">MRSTLVTAEESKRVEILLEQAAANPSSHWSNLSTGLLDFAEPSYAPIYGLSVHLSRATIRWPVLELQQLYCKAWKMLPEVAKAGKACVEGQALIDGVLLECKSSYTYIADLFHPASSDIAIIDPKSGRTITHRDVAASIRDFSLPIECTPGVSKPVVAISLPNGPLLALTVLATATYYTAAPVAHGSGVGPEQFKTDVLQSRSNLVLASADDVDRLRLRDSWLEDAGISVLLVHLSENMQLVIRYLDGVSPKMLSPSANGADDTGILLFTSGTSGTKKLVPLSIHSMVCGIAMVIESWGLSPSMRCLNQMPLNHVGGLIRNLFAPICSGGSVICCSAFDANLFWDCVDDYAPTWYYASPTMHQCILETGLDRPESVRNSHMRLVCNAAGGLLPSLAYRLRDTFSTSTTQCTVLPSYGMTECMPISTPPLDYRLQKTGTSGVSVGPEIATLDGNGDVLNNGEVGRICVRGSPVFHGYLRADKSVDQSCFDAAGWFDTGDMGYLDADGFLYLTGRSKEVINRGGELISPFEVEEAVVAASALPNTPVSGRIGAALAFSVTHDVLQEVVGVAVVTPAGMPRTCLRDIQDAVKSTLSQVKLPVLLVFMDSLPMNNGKLLRIRLAARLGLPEISDSTSQAERHYIATCPPPNTTLSQTIDSTILTVNNDDLVNACHKVSQDKDTYIRTDTTDFYRELFVAPAKSLVENGDQQSQITTDELLPLLHGYDRPVKVHYMKSPFQRYADGSIDEGVLDCLLSAPTTTKAKTDLTPTETTVAAIFSTLLSVPLSDISKSSSFFDLGGSSMSAGQLLSKLRKVFQIRIPIDQLFNAPQIYELAVLIDGKTATIPAAPPESKTHTTLPELLPGCAETRSSTRPMLMLLQLLPIGLFYPMKRAFTWTVFMYFLAFTQNWYTHNSLPGRLFNLVFSMAVGRIVTKIVAPLVAISMKWLLITHVEGLYPMWGSYHTRWWLCQKIISIAGLGVFGLSNMSRVWYYRLLGAQIGQNVKINKGANLGEYDLVTIGDNVVLERCTVRPFAAERNASMYLGRLSVGTGAVVGLGSIVAAGTHVPEYACIGPNSSSWEVAEAADEGNRDLASSNIPAPHWILEVFLGLPIQLLTAFVGALPWLGGLVPLVLQEPVTDTADTLRQVVIWFSSPSRVGFHYLALMFNAIFGPAFVFMAVWLLKKSFDTTIGPARPCSINNQPQISRFRASLLRTLMPAPQFHKLADLFGTHYEFSSRLARMMGARIGKRVYWPGTGPSIQDFALLDIGDDVVFGSRSHLVTSDGSGSDKVVIGNGAMVADRVVLLPGVHLGEKTVMGSGALTKRNGRYADAATYVGSRANDAVCLSSNTTNTAVSNRASIYYDLPKAPYAYDRTHSTATTLVRSQDSEASSIMTVEKSAVISNSIDREIVKIDNHIRRGSIITVGEVERQYLEKGSVVGVSIATDTAMAQLEKRRGSIITVKEVTADTSDEQQPSSPFGRAFYYGLAPYRVWSQSAITSYSVIITLVCAVFWNVGSISTVQIIGRGLTNQAPLTVTNLWARPVVMYIYFTIFVAVILAAQTVIVLFFLIAAKWLLLGRRQAGNYDWDKSPYCQRWQLFLKLESLRRHCYGGLGILSLLTGTAWIVAYFRALGLKAGKDCALFAGGTPSLFFTEPDLLELGDRVVVDDASLVAHINTRGKFDLNELKVGHRSVLRSGSRLLSGAKMEDDTCLLEHTLVMAGDVVEAGCTSQGWPAEEFKGSRMPTLKVAQVWMAA</sequence>
<feature type="transmembrane region" description="Helical" evidence="3">
    <location>
        <begin position="1540"/>
        <end position="1567"/>
    </location>
</feature>
<protein>
    <submittedName>
        <fullName evidence="5">NRPS-like protein biosynthetic cluster</fullName>
    </submittedName>
</protein>
<comment type="caution">
    <text evidence="5">The sequence shown here is derived from an EMBL/GenBank/DDBJ whole genome shotgun (WGS) entry which is preliminary data.</text>
</comment>
<keyword evidence="2" id="KW-0597">Phosphoprotein</keyword>
<accession>A0AAN7WHV3</accession>
<evidence type="ECO:0000259" key="4">
    <source>
        <dbReference type="PROSITE" id="PS50075"/>
    </source>
</evidence>
<feature type="transmembrane region" description="Helical" evidence="3">
    <location>
        <begin position="919"/>
        <end position="941"/>
    </location>
</feature>
<dbReference type="InterPro" id="IPR020806">
    <property type="entry name" value="PKS_PP-bd"/>
</dbReference>
<dbReference type="PROSITE" id="PS50075">
    <property type="entry name" value="CARRIER"/>
    <property type="match status" value="1"/>
</dbReference>
<name>A0AAN7WHV3_9PEZI</name>
<dbReference type="InterPro" id="IPR009081">
    <property type="entry name" value="PP-bd_ACP"/>
</dbReference>
<dbReference type="SUPFAM" id="SSF56801">
    <property type="entry name" value="Acetyl-CoA synthetase-like"/>
    <property type="match status" value="1"/>
</dbReference>
<dbReference type="Gene3D" id="2.160.10.10">
    <property type="entry name" value="Hexapeptide repeat proteins"/>
    <property type="match status" value="2"/>
</dbReference>
<feature type="transmembrane region" description="Helical" evidence="3">
    <location>
        <begin position="1605"/>
        <end position="1625"/>
    </location>
</feature>
<dbReference type="SUPFAM" id="SSF47336">
    <property type="entry name" value="ACP-like"/>
    <property type="match status" value="1"/>
</dbReference>
<dbReference type="InterPro" id="IPR036736">
    <property type="entry name" value="ACP-like_sf"/>
</dbReference>
<feature type="transmembrane region" description="Helical" evidence="3">
    <location>
        <begin position="890"/>
        <end position="907"/>
    </location>
</feature>
<dbReference type="EMBL" id="JAVRQU010000002">
    <property type="protein sequence ID" value="KAK5706351.1"/>
    <property type="molecule type" value="Genomic_DNA"/>
</dbReference>
<dbReference type="InterPro" id="IPR045851">
    <property type="entry name" value="AMP-bd_C_sf"/>
</dbReference>
<dbReference type="Gene3D" id="3.30.300.30">
    <property type="match status" value="1"/>
</dbReference>
<keyword evidence="3" id="KW-0812">Transmembrane</keyword>
<dbReference type="Proteomes" id="UP001310594">
    <property type="component" value="Unassembled WGS sequence"/>
</dbReference>
<dbReference type="SMART" id="SM00823">
    <property type="entry name" value="PKS_PP"/>
    <property type="match status" value="1"/>
</dbReference>
<reference evidence="5" key="1">
    <citation type="submission" date="2023-08" db="EMBL/GenBank/DDBJ databases">
        <title>Black Yeasts Isolated from many extreme environments.</title>
        <authorList>
            <person name="Coleine C."/>
            <person name="Stajich J.E."/>
            <person name="Selbmann L."/>
        </authorList>
    </citation>
    <scope>NUCLEOTIDE SEQUENCE</scope>
    <source>
        <strain evidence="5">CCFEE 5810</strain>
    </source>
</reference>
<keyword evidence="3" id="KW-1133">Transmembrane helix</keyword>
<feature type="transmembrane region" description="Helical" evidence="3">
    <location>
        <begin position="961"/>
        <end position="980"/>
    </location>
</feature>
<feature type="transmembrane region" description="Helical" evidence="3">
    <location>
        <begin position="1497"/>
        <end position="1520"/>
    </location>
</feature>
<dbReference type="Gene3D" id="3.40.50.12780">
    <property type="entry name" value="N-terminal domain of ligase-like"/>
    <property type="match status" value="1"/>
</dbReference>
<keyword evidence="3" id="KW-0472">Membrane</keyword>
<dbReference type="SUPFAM" id="SSF51161">
    <property type="entry name" value="Trimeric LpxA-like enzymes"/>
    <property type="match status" value="3"/>
</dbReference>
<dbReference type="PANTHER" id="PTHR43201:SF10">
    <property type="entry name" value="CARRIER DOMAIN-CONTAINING PROTEIN"/>
    <property type="match status" value="1"/>
</dbReference>